<name>A0AAF0UCD6_SOLVR</name>
<reference evidence="2" key="1">
    <citation type="submission" date="2023-08" db="EMBL/GenBank/DDBJ databases">
        <title>A de novo genome assembly of Solanum verrucosum Schlechtendal, a Mexican diploid species geographically isolated from the other diploid A-genome species in potato relatives.</title>
        <authorList>
            <person name="Hosaka K."/>
        </authorList>
    </citation>
    <scope>NUCLEOTIDE SEQUENCE</scope>
    <source>
        <tissue evidence="2">Young leaves</tissue>
    </source>
</reference>
<dbReference type="Proteomes" id="UP001234989">
    <property type="component" value="Chromosome 8"/>
</dbReference>
<dbReference type="AlphaFoldDB" id="A0AAF0UCD6"/>
<dbReference type="Gene3D" id="3.80.10.10">
    <property type="entry name" value="Ribonuclease Inhibitor"/>
    <property type="match status" value="1"/>
</dbReference>
<dbReference type="InterPro" id="IPR056789">
    <property type="entry name" value="LRR_R13L1-DRL21"/>
</dbReference>
<dbReference type="PANTHER" id="PTHR47186:SF13">
    <property type="entry name" value="DISEASE RESISTANCE PROTEIN RGA3"/>
    <property type="match status" value="1"/>
</dbReference>
<sequence>MATGNFCCLPKQTSKLGSLRNLLLDGCSLRSMPPRVGLLTCLKSLNCFVIGKRKGYQLGELKNLNLYGSISIIKLERVKKERDAKEANLSAKANLHSLRLSWDFDGTHRYESEVLEALKSHPNLK</sequence>
<protein>
    <recommendedName>
        <fullName evidence="1">R13L1/DRL21-like LRR repeat region domain-containing protein</fullName>
    </recommendedName>
</protein>
<accession>A0AAF0UCD6</accession>
<dbReference type="EMBL" id="CP133619">
    <property type="protein sequence ID" value="WMV43243.1"/>
    <property type="molecule type" value="Genomic_DNA"/>
</dbReference>
<proteinExistence type="predicted"/>
<dbReference type="Pfam" id="PF25019">
    <property type="entry name" value="LRR_R13L1-DRL21"/>
    <property type="match status" value="1"/>
</dbReference>
<dbReference type="InterPro" id="IPR032675">
    <property type="entry name" value="LRR_dom_sf"/>
</dbReference>
<feature type="domain" description="R13L1/DRL21-like LRR repeat region" evidence="1">
    <location>
        <begin position="58"/>
        <end position="125"/>
    </location>
</feature>
<keyword evidence="3" id="KW-1185">Reference proteome</keyword>
<evidence type="ECO:0000259" key="1">
    <source>
        <dbReference type="Pfam" id="PF25019"/>
    </source>
</evidence>
<evidence type="ECO:0000313" key="3">
    <source>
        <dbReference type="Proteomes" id="UP001234989"/>
    </source>
</evidence>
<organism evidence="2 3">
    <name type="scientific">Solanum verrucosum</name>
    <dbReference type="NCBI Taxonomy" id="315347"/>
    <lineage>
        <taxon>Eukaryota</taxon>
        <taxon>Viridiplantae</taxon>
        <taxon>Streptophyta</taxon>
        <taxon>Embryophyta</taxon>
        <taxon>Tracheophyta</taxon>
        <taxon>Spermatophyta</taxon>
        <taxon>Magnoliopsida</taxon>
        <taxon>eudicotyledons</taxon>
        <taxon>Gunneridae</taxon>
        <taxon>Pentapetalae</taxon>
        <taxon>asterids</taxon>
        <taxon>lamiids</taxon>
        <taxon>Solanales</taxon>
        <taxon>Solanaceae</taxon>
        <taxon>Solanoideae</taxon>
        <taxon>Solaneae</taxon>
        <taxon>Solanum</taxon>
    </lineage>
</organism>
<evidence type="ECO:0000313" key="2">
    <source>
        <dbReference type="EMBL" id="WMV43243.1"/>
    </source>
</evidence>
<gene>
    <name evidence="2" type="ORF">MTR67_036628</name>
</gene>
<dbReference type="SUPFAM" id="SSF52058">
    <property type="entry name" value="L domain-like"/>
    <property type="match status" value="1"/>
</dbReference>
<dbReference type="PANTHER" id="PTHR47186">
    <property type="entry name" value="LEUCINE-RICH REPEAT-CONTAINING PROTEIN 57"/>
    <property type="match status" value="1"/>
</dbReference>